<keyword evidence="8" id="KW-1185">Reference proteome</keyword>
<gene>
    <name evidence="7" type="ORF">LKD31_04510</name>
</gene>
<evidence type="ECO:0000256" key="4">
    <source>
        <dbReference type="ARBA" id="ARBA00022898"/>
    </source>
</evidence>
<evidence type="ECO:0000256" key="2">
    <source>
        <dbReference type="ARBA" id="ARBA00022576"/>
    </source>
</evidence>
<dbReference type="Proteomes" id="UP001199424">
    <property type="component" value="Unassembled WGS sequence"/>
</dbReference>
<name>A0AAE3DI73_9FIRM</name>
<dbReference type="Gene3D" id="3.40.640.10">
    <property type="entry name" value="Type I PLP-dependent aspartate aminotransferase-like (Major domain)"/>
    <property type="match status" value="1"/>
</dbReference>
<dbReference type="InterPro" id="IPR015424">
    <property type="entry name" value="PyrdxlP-dep_Trfase"/>
</dbReference>
<dbReference type="SUPFAM" id="SSF53383">
    <property type="entry name" value="PLP-dependent transferases"/>
    <property type="match status" value="1"/>
</dbReference>
<dbReference type="GO" id="GO:0030170">
    <property type="term" value="F:pyridoxal phosphate binding"/>
    <property type="evidence" value="ECO:0007669"/>
    <property type="project" value="InterPro"/>
</dbReference>
<dbReference type="PANTHER" id="PTHR42885">
    <property type="entry name" value="HISTIDINOL-PHOSPHATE AMINOTRANSFERASE-RELATED"/>
    <property type="match status" value="1"/>
</dbReference>
<proteinExistence type="predicted"/>
<keyword evidence="3" id="KW-0808">Transferase</keyword>
<dbReference type="InterPro" id="IPR015421">
    <property type="entry name" value="PyrdxlP-dep_Trfase_major"/>
</dbReference>
<accession>A0AAE3DI73</accession>
<keyword evidence="4" id="KW-0663">Pyridoxal phosphate</keyword>
<keyword evidence="2 7" id="KW-0032">Aminotransferase</keyword>
<dbReference type="EMBL" id="JAJEQC010000003">
    <property type="protein sequence ID" value="MCC2136277.1"/>
    <property type="molecule type" value="Genomic_DNA"/>
</dbReference>
<evidence type="ECO:0000256" key="5">
    <source>
        <dbReference type="SAM" id="Coils"/>
    </source>
</evidence>
<comment type="caution">
    <text evidence="7">The sequence shown here is derived from an EMBL/GenBank/DDBJ whole genome shotgun (WGS) entry which is preliminary data.</text>
</comment>
<dbReference type="InterPro" id="IPR004839">
    <property type="entry name" value="Aminotransferase_I/II_large"/>
</dbReference>
<dbReference type="Pfam" id="PF00155">
    <property type="entry name" value="Aminotran_1_2"/>
    <property type="match status" value="1"/>
</dbReference>
<evidence type="ECO:0000256" key="1">
    <source>
        <dbReference type="ARBA" id="ARBA00001933"/>
    </source>
</evidence>
<dbReference type="Gene3D" id="3.90.1150.10">
    <property type="entry name" value="Aspartate Aminotransferase, domain 1"/>
    <property type="match status" value="1"/>
</dbReference>
<feature type="coiled-coil region" evidence="5">
    <location>
        <begin position="257"/>
        <end position="284"/>
    </location>
</feature>
<evidence type="ECO:0000313" key="7">
    <source>
        <dbReference type="EMBL" id="MCC2136277.1"/>
    </source>
</evidence>
<evidence type="ECO:0000259" key="6">
    <source>
        <dbReference type="Pfam" id="PF00155"/>
    </source>
</evidence>
<dbReference type="CDD" id="cd00609">
    <property type="entry name" value="AAT_like"/>
    <property type="match status" value="1"/>
</dbReference>
<keyword evidence="5" id="KW-0175">Coiled coil</keyword>
<dbReference type="RefSeq" id="WP_308448802.1">
    <property type="nucleotide sequence ID" value="NZ_JAJEQC010000003.1"/>
</dbReference>
<dbReference type="PANTHER" id="PTHR42885:SF2">
    <property type="entry name" value="HISTIDINOL-PHOSPHATE AMINOTRANSFERASE"/>
    <property type="match status" value="1"/>
</dbReference>
<dbReference type="AlphaFoldDB" id="A0AAE3DI73"/>
<dbReference type="InterPro" id="IPR015422">
    <property type="entry name" value="PyrdxlP-dep_Trfase_small"/>
</dbReference>
<comment type="cofactor">
    <cofactor evidence="1">
        <name>pyridoxal 5'-phosphate</name>
        <dbReference type="ChEBI" id="CHEBI:597326"/>
    </cofactor>
</comment>
<organism evidence="7 8">
    <name type="scientific">Hominenteromicrobium mulieris</name>
    <dbReference type="NCBI Taxonomy" id="2885357"/>
    <lineage>
        <taxon>Bacteria</taxon>
        <taxon>Bacillati</taxon>
        <taxon>Bacillota</taxon>
        <taxon>Clostridia</taxon>
        <taxon>Eubacteriales</taxon>
        <taxon>Oscillospiraceae</taxon>
        <taxon>Hominenteromicrobium</taxon>
    </lineage>
</organism>
<feature type="domain" description="Aminotransferase class I/classII large" evidence="6">
    <location>
        <begin position="22"/>
        <end position="346"/>
    </location>
</feature>
<protein>
    <submittedName>
        <fullName evidence="7">Histidinol-phosphate aminotransferase family protein</fullName>
    </submittedName>
</protein>
<evidence type="ECO:0000313" key="8">
    <source>
        <dbReference type="Proteomes" id="UP001199424"/>
    </source>
</evidence>
<sequence length="356" mass="40279">MYTLNEKIRDLEPYKPIAGEYKIRLDANESFLCLPESVMASALHAMMRVELNRYPDPTAKDLCAAFAKSYKVKPACVAAGNGSDELINVIFQSFLMKGETYATLTPDFSMYDFYGYVSECRGIEIKKDENFTIDIDKVIETCNNENVKLLIFSNPCNPTSVGLTREAVRKIIRGVSALVVLDEAYMDFWNESMLGEFENYDNLLILKTCSKAFGLAALRVGFAVGNEKLVRAIKAVKSPYNVNTCSQKMAEAVLKNRAEADAAIRRLLLSRDELQQKFDRMAQRFPEKLQTVKSVTNFVVLRTPYAKELYERLLAESIAVRYFKNMSALRITAGSTGENAVVTEHIQRFFEEKEQA</sequence>
<dbReference type="GO" id="GO:0008483">
    <property type="term" value="F:transaminase activity"/>
    <property type="evidence" value="ECO:0007669"/>
    <property type="project" value="UniProtKB-KW"/>
</dbReference>
<evidence type="ECO:0000256" key="3">
    <source>
        <dbReference type="ARBA" id="ARBA00022679"/>
    </source>
</evidence>
<reference evidence="7" key="1">
    <citation type="submission" date="2021-10" db="EMBL/GenBank/DDBJ databases">
        <title>Anaerobic single-cell dispensing facilitates the cultivation of human gut bacteria.</title>
        <authorList>
            <person name="Afrizal A."/>
        </authorList>
    </citation>
    <scope>NUCLEOTIDE SEQUENCE</scope>
    <source>
        <strain evidence="7">CLA-AA-H250</strain>
    </source>
</reference>